<evidence type="ECO:0000259" key="2">
    <source>
        <dbReference type="PROSITE" id="PS50846"/>
    </source>
</evidence>
<dbReference type="PANTHER" id="PTHR46119:SF11">
    <property type="entry name" value="HEAVY METAL TRANSPORT_DETOXIFICATION SUPERFAMILY PROTEIN"/>
    <property type="match status" value="1"/>
</dbReference>
<dbReference type="Gene3D" id="3.30.70.100">
    <property type="match status" value="1"/>
</dbReference>
<reference evidence="3 4" key="1">
    <citation type="journal article" date="2022" name="Nat. Plants">
        <title>Genomes of leafy and leafless Platanthera orchids illuminate the evolution of mycoheterotrophy.</title>
        <authorList>
            <person name="Li M.H."/>
            <person name="Liu K.W."/>
            <person name="Li Z."/>
            <person name="Lu H.C."/>
            <person name="Ye Q.L."/>
            <person name="Zhang D."/>
            <person name="Wang J.Y."/>
            <person name="Li Y.F."/>
            <person name="Zhong Z.M."/>
            <person name="Liu X."/>
            <person name="Yu X."/>
            <person name="Liu D.K."/>
            <person name="Tu X.D."/>
            <person name="Liu B."/>
            <person name="Hao Y."/>
            <person name="Liao X.Y."/>
            <person name="Jiang Y.T."/>
            <person name="Sun W.H."/>
            <person name="Chen J."/>
            <person name="Chen Y.Q."/>
            <person name="Ai Y."/>
            <person name="Zhai J.W."/>
            <person name="Wu S.S."/>
            <person name="Zhou Z."/>
            <person name="Hsiao Y.Y."/>
            <person name="Wu W.L."/>
            <person name="Chen Y.Y."/>
            <person name="Lin Y.F."/>
            <person name="Hsu J.L."/>
            <person name="Li C.Y."/>
            <person name="Wang Z.W."/>
            <person name="Zhao X."/>
            <person name="Zhong W.Y."/>
            <person name="Ma X.K."/>
            <person name="Ma L."/>
            <person name="Huang J."/>
            <person name="Chen G.Z."/>
            <person name="Huang M.Z."/>
            <person name="Huang L."/>
            <person name="Peng D.H."/>
            <person name="Luo Y.B."/>
            <person name="Zou S.Q."/>
            <person name="Chen S.P."/>
            <person name="Lan S."/>
            <person name="Tsai W.C."/>
            <person name="Van de Peer Y."/>
            <person name="Liu Z.J."/>
        </authorList>
    </citation>
    <scope>NUCLEOTIDE SEQUENCE [LARGE SCALE GENOMIC DNA]</scope>
    <source>
        <strain evidence="3">Lor287</strain>
    </source>
</reference>
<feature type="region of interest" description="Disordered" evidence="1">
    <location>
        <begin position="127"/>
        <end position="148"/>
    </location>
</feature>
<dbReference type="GO" id="GO:0046872">
    <property type="term" value="F:metal ion binding"/>
    <property type="evidence" value="ECO:0007669"/>
    <property type="project" value="InterPro"/>
</dbReference>
<proteinExistence type="predicted"/>
<dbReference type="Proteomes" id="UP001418222">
    <property type="component" value="Unassembled WGS sequence"/>
</dbReference>
<dbReference type="InterPro" id="IPR006121">
    <property type="entry name" value="HMA_dom"/>
</dbReference>
<dbReference type="SUPFAM" id="SSF55008">
    <property type="entry name" value="HMA, heavy metal-associated domain"/>
    <property type="match status" value="1"/>
</dbReference>
<evidence type="ECO:0000313" key="3">
    <source>
        <dbReference type="EMBL" id="KAK8930963.1"/>
    </source>
</evidence>
<dbReference type="InterPro" id="IPR036163">
    <property type="entry name" value="HMA_dom_sf"/>
</dbReference>
<dbReference type="CDD" id="cd00371">
    <property type="entry name" value="HMA"/>
    <property type="match status" value="1"/>
</dbReference>
<dbReference type="AlphaFoldDB" id="A0AAP0B8L5"/>
<gene>
    <name evidence="3" type="ORF">KSP39_PZI016359</name>
</gene>
<dbReference type="PROSITE" id="PS50846">
    <property type="entry name" value="HMA_2"/>
    <property type="match status" value="1"/>
</dbReference>
<dbReference type="EMBL" id="JBBWWQ010000014">
    <property type="protein sequence ID" value="KAK8930963.1"/>
    <property type="molecule type" value="Genomic_DNA"/>
</dbReference>
<organism evidence="3 4">
    <name type="scientific">Platanthera zijinensis</name>
    <dbReference type="NCBI Taxonomy" id="2320716"/>
    <lineage>
        <taxon>Eukaryota</taxon>
        <taxon>Viridiplantae</taxon>
        <taxon>Streptophyta</taxon>
        <taxon>Embryophyta</taxon>
        <taxon>Tracheophyta</taxon>
        <taxon>Spermatophyta</taxon>
        <taxon>Magnoliopsida</taxon>
        <taxon>Liliopsida</taxon>
        <taxon>Asparagales</taxon>
        <taxon>Orchidaceae</taxon>
        <taxon>Orchidoideae</taxon>
        <taxon>Orchideae</taxon>
        <taxon>Orchidinae</taxon>
        <taxon>Platanthera</taxon>
    </lineage>
</organism>
<accession>A0AAP0B8L5</accession>
<sequence length="162" mass="18149">MRSLRIVKAFDCFSLSFNPSNSCLCLYSVEADDEYERRSLIQTKQDCLLELGNPVVENKTLAFYLEPKTVALRVSMHCMGCARKVEKHIKKIEGVSTIEMNLESKKVVVTGNITPIELLESVSKEETPQAEQQQVLQQDNQARTTGPEGTVRLLSSVINVSL</sequence>
<evidence type="ECO:0000313" key="4">
    <source>
        <dbReference type="Proteomes" id="UP001418222"/>
    </source>
</evidence>
<dbReference type="PANTHER" id="PTHR46119">
    <property type="entry name" value="OS08G0405700 PROTEIN"/>
    <property type="match status" value="1"/>
</dbReference>
<dbReference type="InterPro" id="IPR044526">
    <property type="entry name" value="NAKR1-3"/>
</dbReference>
<keyword evidence="4" id="KW-1185">Reference proteome</keyword>
<feature type="domain" description="HMA" evidence="2">
    <location>
        <begin position="67"/>
        <end position="131"/>
    </location>
</feature>
<evidence type="ECO:0000256" key="1">
    <source>
        <dbReference type="SAM" id="MobiDB-lite"/>
    </source>
</evidence>
<feature type="compositionally biased region" description="Polar residues" evidence="1">
    <location>
        <begin position="129"/>
        <end position="144"/>
    </location>
</feature>
<comment type="caution">
    <text evidence="3">The sequence shown here is derived from an EMBL/GenBank/DDBJ whole genome shotgun (WGS) entry which is preliminary data.</text>
</comment>
<protein>
    <recommendedName>
        <fullName evidence="2">HMA domain-containing protein</fullName>
    </recommendedName>
</protein>
<dbReference type="Pfam" id="PF00403">
    <property type="entry name" value="HMA"/>
    <property type="match status" value="1"/>
</dbReference>
<name>A0AAP0B8L5_9ASPA</name>